<proteinExistence type="predicted"/>
<keyword evidence="3" id="KW-1185">Reference proteome</keyword>
<protein>
    <submittedName>
        <fullName evidence="2">Uncharacterized protein</fullName>
    </submittedName>
</protein>
<gene>
    <name evidence="2" type="ORF">SAMN03097708_01060</name>
</gene>
<reference evidence="2 3" key="1">
    <citation type="submission" date="2016-10" db="EMBL/GenBank/DDBJ databases">
        <authorList>
            <person name="de Groot N.N."/>
        </authorList>
    </citation>
    <scope>NUCLEOTIDE SEQUENCE [LARGE SCALE GENOMIC DNA]</scope>
    <source>
        <strain evidence="2 3">HLD2</strain>
    </source>
</reference>
<dbReference type="Proteomes" id="UP000199648">
    <property type="component" value="Unassembled WGS sequence"/>
</dbReference>
<dbReference type="SUPFAM" id="SSF103247">
    <property type="entry name" value="TT1751-like"/>
    <property type="match status" value="1"/>
</dbReference>
<evidence type="ECO:0000313" key="3">
    <source>
        <dbReference type="Proteomes" id="UP000199648"/>
    </source>
</evidence>
<name>A0A1G5PZI5_9GAMM</name>
<dbReference type="Gene3D" id="3.30.310.70">
    <property type="entry name" value="TT1751-like domain"/>
    <property type="match status" value="1"/>
</dbReference>
<sequence>MNMIKRFLLTVAMVAVAATAHAAGDNLKPFLLSEVTSGDVAEVQASVEQKLGEAGFDVVGRYSPYQGATILGVTSDALRAAAAQSEFGGYAAVQRVALTSLNGEVQVSYTNPTYMSHAYRMNGDLAEVTAALEQALGNAGAFGPDKGMASKKVRKYHYMFGMPYFDDGIELAKHDSYEAAVAAVEKGLKETEGTTRVWRVDVPGKEETVFGVGMAKGKDGSKYADDPYIMGEIDFKELRSTAHLPYEVLVSGDRVYTLPAEFRIAINFPDLKMMGSNSFMNIMETPDAVEELLTLGAGGKAEKATFW</sequence>
<dbReference type="OrthoDB" id="9814711at2"/>
<dbReference type="EMBL" id="FMWD01000003">
    <property type="protein sequence ID" value="SCZ55005.1"/>
    <property type="molecule type" value="Genomic_DNA"/>
</dbReference>
<dbReference type="InterPro" id="IPR035923">
    <property type="entry name" value="TT1751-like_sf"/>
</dbReference>
<dbReference type="AlphaFoldDB" id="A0A1G5PZI5"/>
<feature type="signal peptide" evidence="1">
    <location>
        <begin position="1"/>
        <end position="22"/>
    </location>
</feature>
<organism evidence="2 3">
    <name type="scientific">Thiohalomonas denitrificans</name>
    <dbReference type="NCBI Taxonomy" id="415747"/>
    <lineage>
        <taxon>Bacteria</taxon>
        <taxon>Pseudomonadati</taxon>
        <taxon>Pseudomonadota</taxon>
        <taxon>Gammaproteobacteria</taxon>
        <taxon>Thiohalomonadales</taxon>
        <taxon>Thiohalomonadaceae</taxon>
        <taxon>Thiohalomonas</taxon>
    </lineage>
</organism>
<evidence type="ECO:0000256" key="1">
    <source>
        <dbReference type="SAM" id="SignalP"/>
    </source>
</evidence>
<feature type="chain" id="PRO_5011625869" evidence="1">
    <location>
        <begin position="23"/>
        <end position="307"/>
    </location>
</feature>
<keyword evidence="1" id="KW-0732">Signal</keyword>
<evidence type="ECO:0000313" key="2">
    <source>
        <dbReference type="EMBL" id="SCZ55005.1"/>
    </source>
</evidence>
<dbReference type="STRING" id="415747.SAMN03097708_01060"/>
<accession>A0A1G5PZI5</accession>